<dbReference type="InterPro" id="IPR013766">
    <property type="entry name" value="Thioredoxin_domain"/>
</dbReference>
<evidence type="ECO:0000259" key="13">
    <source>
        <dbReference type="PROSITE" id="PS51352"/>
    </source>
</evidence>
<dbReference type="Pfam" id="PF00578">
    <property type="entry name" value="AhpC-TSA"/>
    <property type="match status" value="1"/>
</dbReference>
<dbReference type="EC" id="1.11.1.26" evidence="3"/>
<dbReference type="AlphaFoldDB" id="A0A239PKP6"/>
<dbReference type="InterPro" id="IPR024706">
    <property type="entry name" value="Peroxiredoxin_AhpC-typ"/>
</dbReference>
<comment type="subunit">
    <text evidence="2">Homodimer; disulfide-linked, upon oxidation. 5 homodimers assemble to form a ring-like decamer.</text>
</comment>
<dbReference type="SUPFAM" id="SSF52833">
    <property type="entry name" value="Thioredoxin-like"/>
    <property type="match status" value="1"/>
</dbReference>
<dbReference type="NCBIfam" id="NF009668">
    <property type="entry name" value="PRK13189.1"/>
    <property type="match status" value="1"/>
</dbReference>
<evidence type="ECO:0000256" key="6">
    <source>
        <dbReference type="ARBA" id="ARBA00022862"/>
    </source>
</evidence>
<comment type="catalytic activity">
    <reaction evidence="11">
        <text>a hydroperoxide + NADH + H(+) = an alcohol + NAD(+) + H2O</text>
        <dbReference type="Rhea" id="RHEA:62628"/>
        <dbReference type="ChEBI" id="CHEBI:15377"/>
        <dbReference type="ChEBI" id="CHEBI:15378"/>
        <dbReference type="ChEBI" id="CHEBI:30879"/>
        <dbReference type="ChEBI" id="CHEBI:35924"/>
        <dbReference type="ChEBI" id="CHEBI:57540"/>
        <dbReference type="ChEBI" id="CHEBI:57945"/>
        <dbReference type="EC" id="1.11.1.26"/>
    </reaction>
</comment>
<evidence type="ECO:0000256" key="2">
    <source>
        <dbReference type="ARBA" id="ARBA00011654"/>
    </source>
</evidence>
<dbReference type="Gene3D" id="3.30.1020.10">
    <property type="entry name" value="Antioxidant, Horf6, Chain A, domain2"/>
    <property type="match status" value="1"/>
</dbReference>
<evidence type="ECO:0000313" key="14">
    <source>
        <dbReference type="EMBL" id="SNT68392.1"/>
    </source>
</evidence>
<dbReference type="GO" id="GO:0045454">
    <property type="term" value="P:cell redox homeostasis"/>
    <property type="evidence" value="ECO:0007669"/>
    <property type="project" value="TreeGrafter"/>
</dbReference>
<keyword evidence="7" id="KW-0560">Oxidoreductase</keyword>
<evidence type="ECO:0000256" key="7">
    <source>
        <dbReference type="ARBA" id="ARBA00023002"/>
    </source>
</evidence>
<dbReference type="GO" id="GO:0006979">
    <property type="term" value="P:response to oxidative stress"/>
    <property type="evidence" value="ECO:0007669"/>
    <property type="project" value="TreeGrafter"/>
</dbReference>
<evidence type="ECO:0000256" key="12">
    <source>
        <dbReference type="PIRSR" id="PIRSR000239-1"/>
    </source>
</evidence>
<dbReference type="InterPro" id="IPR000866">
    <property type="entry name" value="AhpC/TSA"/>
</dbReference>
<protein>
    <recommendedName>
        <fullName evidence="4">Alkyl hydroperoxide reductase C</fullName>
        <ecNumber evidence="3">1.11.1.26</ecNumber>
    </recommendedName>
    <alternativeName>
        <fullName evidence="10">Peroxiredoxin</fullName>
    </alternativeName>
</protein>
<dbReference type="GO" id="GO:0102039">
    <property type="term" value="F:NADH-dependent peroxiredoxin activity"/>
    <property type="evidence" value="ECO:0007669"/>
    <property type="project" value="UniProtKB-EC"/>
</dbReference>
<evidence type="ECO:0000256" key="1">
    <source>
        <dbReference type="ARBA" id="ARBA00009796"/>
    </source>
</evidence>
<evidence type="ECO:0000256" key="11">
    <source>
        <dbReference type="ARBA" id="ARBA00047572"/>
    </source>
</evidence>
<dbReference type="OrthoDB" id="9812811at2"/>
<keyword evidence="15" id="KW-1185">Reference proteome</keyword>
<dbReference type="InterPro" id="IPR050217">
    <property type="entry name" value="Peroxiredoxin"/>
</dbReference>
<reference evidence="14 15" key="1">
    <citation type="submission" date="2017-07" db="EMBL/GenBank/DDBJ databases">
        <authorList>
            <person name="Sun Z.S."/>
            <person name="Albrecht U."/>
            <person name="Echele G."/>
            <person name="Lee C.C."/>
        </authorList>
    </citation>
    <scope>NUCLEOTIDE SEQUENCE [LARGE SCALE GENOMIC DNA]</scope>
    <source>
        <strain evidence="14 15">CGMCC 1.12710</strain>
    </source>
</reference>
<dbReference type="InterPro" id="IPR045020">
    <property type="entry name" value="PRX_1cys"/>
</dbReference>
<keyword evidence="6" id="KW-0049">Antioxidant</keyword>
<dbReference type="PANTHER" id="PTHR10681:SF121">
    <property type="entry name" value="ALKYL HYDROPEROXIDE REDUCTASE C"/>
    <property type="match status" value="1"/>
</dbReference>
<dbReference type="FunFam" id="3.30.1020.10:FF:000001">
    <property type="entry name" value="1-Cys peroxiredoxin"/>
    <property type="match status" value="1"/>
</dbReference>
<comment type="similarity">
    <text evidence="1">Belongs to the peroxiredoxin family. AhpC/Prx1 subfamily.</text>
</comment>
<dbReference type="InterPro" id="IPR019479">
    <property type="entry name" value="Peroxiredoxin_C"/>
</dbReference>
<feature type="active site" description="Cysteine sulfenic acid (-SOH) intermediate; for peroxidase activity" evidence="12">
    <location>
        <position position="45"/>
    </location>
</feature>
<evidence type="ECO:0000313" key="15">
    <source>
        <dbReference type="Proteomes" id="UP000198346"/>
    </source>
</evidence>
<dbReference type="GO" id="GO:0042744">
    <property type="term" value="P:hydrogen peroxide catabolic process"/>
    <property type="evidence" value="ECO:0007669"/>
    <property type="project" value="TreeGrafter"/>
</dbReference>
<dbReference type="GO" id="GO:0033554">
    <property type="term" value="P:cellular response to stress"/>
    <property type="evidence" value="ECO:0007669"/>
    <property type="project" value="TreeGrafter"/>
</dbReference>
<evidence type="ECO:0000256" key="5">
    <source>
        <dbReference type="ARBA" id="ARBA00022559"/>
    </source>
</evidence>
<gene>
    <name evidence="14" type="ORF">SAMN06297382_0894</name>
</gene>
<feature type="domain" description="Thioredoxin" evidence="13">
    <location>
        <begin position="3"/>
        <end position="159"/>
    </location>
</feature>
<dbReference type="Gene3D" id="3.40.30.10">
    <property type="entry name" value="Glutaredoxin"/>
    <property type="match status" value="1"/>
</dbReference>
<dbReference type="CDD" id="cd03016">
    <property type="entry name" value="PRX_1cys"/>
    <property type="match status" value="1"/>
</dbReference>
<evidence type="ECO:0000256" key="10">
    <source>
        <dbReference type="ARBA" id="ARBA00032077"/>
    </source>
</evidence>
<organism evidence="14 15">
    <name type="scientific">Amphiplicatus metriothermophilus</name>
    <dbReference type="NCBI Taxonomy" id="1519374"/>
    <lineage>
        <taxon>Bacteria</taxon>
        <taxon>Pseudomonadati</taxon>
        <taxon>Pseudomonadota</taxon>
        <taxon>Alphaproteobacteria</taxon>
        <taxon>Parvularculales</taxon>
        <taxon>Parvularculaceae</taxon>
        <taxon>Amphiplicatus</taxon>
    </lineage>
</organism>
<dbReference type="FunFam" id="3.40.30.10:FF:000011">
    <property type="entry name" value="Peroxiredoxin PRX1"/>
    <property type="match status" value="1"/>
</dbReference>
<dbReference type="EMBL" id="FZQA01000001">
    <property type="protein sequence ID" value="SNT68392.1"/>
    <property type="molecule type" value="Genomic_DNA"/>
</dbReference>
<proteinExistence type="inferred from homology"/>
<dbReference type="PANTHER" id="PTHR10681">
    <property type="entry name" value="THIOREDOXIN PEROXIDASE"/>
    <property type="match status" value="1"/>
</dbReference>
<keyword evidence="8" id="KW-0676">Redox-active center</keyword>
<evidence type="ECO:0000256" key="8">
    <source>
        <dbReference type="ARBA" id="ARBA00023284"/>
    </source>
</evidence>
<dbReference type="Pfam" id="PF10417">
    <property type="entry name" value="1-cysPrx_C"/>
    <property type="match status" value="1"/>
</dbReference>
<comment type="similarity">
    <text evidence="9">Belongs to the peroxiredoxin family. Prx6 subfamily.</text>
</comment>
<evidence type="ECO:0000256" key="3">
    <source>
        <dbReference type="ARBA" id="ARBA00013021"/>
    </source>
</evidence>
<dbReference type="GO" id="GO:0005829">
    <property type="term" value="C:cytosol"/>
    <property type="evidence" value="ECO:0007669"/>
    <property type="project" value="TreeGrafter"/>
</dbReference>
<evidence type="ECO:0000256" key="4">
    <source>
        <dbReference type="ARBA" id="ARBA00017462"/>
    </source>
</evidence>
<dbReference type="PIRSF" id="PIRSF000239">
    <property type="entry name" value="AHPC"/>
    <property type="match status" value="1"/>
</dbReference>
<dbReference type="RefSeq" id="WP_089411339.1">
    <property type="nucleotide sequence ID" value="NZ_FZQA01000001.1"/>
</dbReference>
<dbReference type="GO" id="GO:0008379">
    <property type="term" value="F:thioredoxin peroxidase activity"/>
    <property type="evidence" value="ECO:0007669"/>
    <property type="project" value="TreeGrafter"/>
</dbReference>
<dbReference type="PROSITE" id="PS51352">
    <property type="entry name" value="THIOREDOXIN_2"/>
    <property type="match status" value="1"/>
</dbReference>
<dbReference type="InterPro" id="IPR036249">
    <property type="entry name" value="Thioredoxin-like_sf"/>
</dbReference>
<sequence>MTLLLGQTVPDFTQDSTHGPIRFHEWIGDKWAVLFSHPKDFTPVCTTELGEVAKLQEEWEKRNVKVIALSVDSVEDHKKWIADIEETQKADIWYPILGDPDMKVSKLYGMIHPDAAANITVRAVFVIDPNKKLRLTITYPPSTGRDFREILRAIDSLQLTDNYKVATPVNWKDGDDCIIVPSLTDKAEMEKLFPKGWKEIKPYLRVTPQPNRQG</sequence>
<keyword evidence="5" id="KW-0575">Peroxidase</keyword>
<accession>A0A239PKP6</accession>
<dbReference type="Proteomes" id="UP000198346">
    <property type="component" value="Unassembled WGS sequence"/>
</dbReference>
<name>A0A239PKP6_9PROT</name>
<evidence type="ECO:0000256" key="9">
    <source>
        <dbReference type="ARBA" id="ARBA00025719"/>
    </source>
</evidence>